<keyword evidence="1" id="KW-0812">Transmembrane</keyword>
<evidence type="ECO:0000313" key="3">
    <source>
        <dbReference type="Proteomes" id="UP001500620"/>
    </source>
</evidence>
<proteinExistence type="predicted"/>
<feature type="transmembrane region" description="Helical" evidence="1">
    <location>
        <begin position="24"/>
        <end position="47"/>
    </location>
</feature>
<evidence type="ECO:0008006" key="4">
    <source>
        <dbReference type="Google" id="ProtNLM"/>
    </source>
</evidence>
<dbReference type="EMBL" id="BAABAT010000163">
    <property type="protein sequence ID" value="GAA4264350.1"/>
    <property type="molecule type" value="Genomic_DNA"/>
</dbReference>
<sequence length="51" mass="4899">MGGGGLCVIGVALSTVTIFVSAPAFTFGLFAGFALAVAGGVVIGNALKARQ</sequence>
<dbReference type="Proteomes" id="UP001500620">
    <property type="component" value="Unassembled WGS sequence"/>
</dbReference>
<keyword evidence="3" id="KW-1185">Reference proteome</keyword>
<accession>A0ABP8DWK4</accession>
<protein>
    <recommendedName>
        <fullName evidence="4">Integral membrane protein</fullName>
    </recommendedName>
</protein>
<organism evidence="2 3">
    <name type="scientific">Dactylosporangium darangshiense</name>
    <dbReference type="NCBI Taxonomy" id="579108"/>
    <lineage>
        <taxon>Bacteria</taxon>
        <taxon>Bacillati</taxon>
        <taxon>Actinomycetota</taxon>
        <taxon>Actinomycetes</taxon>
        <taxon>Micromonosporales</taxon>
        <taxon>Micromonosporaceae</taxon>
        <taxon>Dactylosporangium</taxon>
    </lineage>
</organism>
<evidence type="ECO:0000256" key="1">
    <source>
        <dbReference type="SAM" id="Phobius"/>
    </source>
</evidence>
<keyword evidence="1" id="KW-0472">Membrane</keyword>
<comment type="caution">
    <text evidence="2">The sequence shown here is derived from an EMBL/GenBank/DDBJ whole genome shotgun (WGS) entry which is preliminary data.</text>
</comment>
<evidence type="ECO:0000313" key="2">
    <source>
        <dbReference type="EMBL" id="GAA4264350.1"/>
    </source>
</evidence>
<reference evidence="3" key="1">
    <citation type="journal article" date="2019" name="Int. J. Syst. Evol. Microbiol.">
        <title>The Global Catalogue of Microorganisms (GCM) 10K type strain sequencing project: providing services to taxonomists for standard genome sequencing and annotation.</title>
        <authorList>
            <consortium name="The Broad Institute Genomics Platform"/>
            <consortium name="The Broad Institute Genome Sequencing Center for Infectious Disease"/>
            <person name="Wu L."/>
            <person name="Ma J."/>
        </authorList>
    </citation>
    <scope>NUCLEOTIDE SEQUENCE [LARGE SCALE GENOMIC DNA]</scope>
    <source>
        <strain evidence="3">JCM 17441</strain>
    </source>
</reference>
<gene>
    <name evidence="2" type="ORF">GCM10022255_117180</name>
</gene>
<name>A0ABP8DWK4_9ACTN</name>
<keyword evidence="1" id="KW-1133">Transmembrane helix</keyword>